<dbReference type="InterPro" id="IPR011989">
    <property type="entry name" value="ARM-like"/>
</dbReference>
<evidence type="ECO:0000313" key="4">
    <source>
        <dbReference type="Proteomes" id="UP001164746"/>
    </source>
</evidence>
<dbReference type="SUPFAM" id="SSF48371">
    <property type="entry name" value="ARM repeat"/>
    <property type="match status" value="1"/>
</dbReference>
<dbReference type="InterPro" id="IPR045478">
    <property type="entry name" value="Exportin-5_C"/>
</dbReference>
<evidence type="ECO:0000313" key="3">
    <source>
        <dbReference type="EMBL" id="WAR18940.1"/>
    </source>
</evidence>
<dbReference type="Pfam" id="PF19273">
    <property type="entry name" value="Exportin-5"/>
    <property type="match status" value="1"/>
</dbReference>
<dbReference type="EMBL" id="CP111022">
    <property type="protein sequence ID" value="WAR18940.1"/>
    <property type="molecule type" value="Genomic_DNA"/>
</dbReference>
<dbReference type="Proteomes" id="UP001164746">
    <property type="component" value="Chromosome 11"/>
</dbReference>
<gene>
    <name evidence="3" type="ORF">MAR_000778</name>
</gene>
<protein>
    <submittedName>
        <fullName evidence="3">XPO5-like protein</fullName>
    </submittedName>
</protein>
<reference evidence="3" key="1">
    <citation type="submission" date="2022-11" db="EMBL/GenBank/DDBJ databases">
        <title>Centuries of genome instability and evolution in soft-shell clam transmissible cancer (bioRxiv).</title>
        <authorList>
            <person name="Hart S.F.M."/>
            <person name="Yonemitsu M.A."/>
            <person name="Giersch R.M."/>
            <person name="Beal B.F."/>
            <person name="Arriagada G."/>
            <person name="Davis B.W."/>
            <person name="Ostrander E.A."/>
            <person name="Goff S.P."/>
            <person name="Metzger M.J."/>
        </authorList>
    </citation>
    <scope>NUCLEOTIDE SEQUENCE</scope>
    <source>
        <strain evidence="3">MELC-2E11</strain>
        <tissue evidence="3">Siphon/mantle</tissue>
    </source>
</reference>
<dbReference type="InterPro" id="IPR013598">
    <property type="entry name" value="Exportin-1/Importin-b-like"/>
</dbReference>
<dbReference type="PANTHER" id="PTHR11223:SF3">
    <property type="entry name" value="EXPORTIN-5"/>
    <property type="match status" value="1"/>
</dbReference>
<name>A0ABY7FA29_MYAAR</name>
<evidence type="ECO:0000259" key="2">
    <source>
        <dbReference type="Pfam" id="PF19273"/>
    </source>
</evidence>
<feature type="domain" description="Exportin-5 C-terminal" evidence="2">
    <location>
        <begin position="213"/>
        <end position="737"/>
    </location>
</feature>
<sequence length="984" mass="111755">MDKGDIDTLKLAVATIFEPSSSPHDRLRAQQICENFKESSPHCIQCGLLLADRQNSPIIRHFGLKLLEHCTKVLPTQTELVMMVFLRLIEDVITFQNLQTLRRREIVNALNVNIAEIFELFVNLLQEHSNSAINLENRASPALETNILQHYRVSVSTLATLNGYLDWVAMSHIVIKDNLLLEMLCLLLGNAHLKLGAAECLLTIVGKRGSSDINIPQNFDKYLEAVLAFTQHSSQMLSGCTFHLWSLFMRNEQISQDPSFTKILPCLVQTGYKKLLKVGYPSQNNSPSCEYSRFDFDHDEEFSFFFSKFRAEVAEMVRQVTLLQPTVSFTFACTWLRELLEKPLNTGDEKCGSICNLHSPSYLEWEALTLFFENVMSRLNLEKMSTTDTQDGVQLLKTVLVFNMQDPLLLSCLLSCISSLFIYLKFTPDILPQLLQKTKATRSRAVKNVRQHACSVLVKICKEYPSLVFPVFGELCDHCKSISSDPDQLSQMENCILTEALILVSNQYDNFEKQSAFLDEVLKPVKDLWSSEEFKTAFWSTDKFMSYVGLDQAPVEPSSKDTCGINRSHISYCMQMILAVIKRSTWPQDVQVARNGGFILHEMEGSDPVMRNPATPHISALLENVFALLKSMNMLFCEDFLRLRHPEFAKAYDMLNNDVQTFLGIQPPIVDNSGTANYKQPLQRMQHFLTQSYDTCCHILGNAGQFLGSEFYALPDLARTIVDTAMSNLNKLGQRWIQINQQCESRTPEDEENQAEQEILEEYLSRFVTREYLELLCIVCFKKSGNVEDVTMEKEEEAQPPPTYRELGLLGKLCMSSERICEPLVLCVFSGLGWLDTHTCNKCLSLVIPLLKQLISDQNISGSAAHHFFTGTLLGLNKHGAHEGIASNMVNLSLQVYELLQFDDKFLGAQPTQKVQEKKKKDAFKKLINGCIGKTTANLFKRDVQYKSLPNLFRKNKPRMDALDDTETKDIGLCELFKPEPNGR</sequence>
<feature type="domain" description="Exportin-1/Importin-beta-like" evidence="1">
    <location>
        <begin position="66"/>
        <end position="201"/>
    </location>
</feature>
<dbReference type="PANTHER" id="PTHR11223">
    <property type="entry name" value="EXPORTIN 1/5"/>
    <property type="match status" value="1"/>
</dbReference>
<dbReference type="InterPro" id="IPR045065">
    <property type="entry name" value="XPO1/5"/>
</dbReference>
<keyword evidence="4" id="KW-1185">Reference proteome</keyword>
<dbReference type="Pfam" id="PF08389">
    <property type="entry name" value="Xpo1"/>
    <property type="match status" value="1"/>
</dbReference>
<proteinExistence type="predicted"/>
<evidence type="ECO:0000259" key="1">
    <source>
        <dbReference type="Pfam" id="PF08389"/>
    </source>
</evidence>
<organism evidence="3 4">
    <name type="scientific">Mya arenaria</name>
    <name type="common">Soft-shell clam</name>
    <dbReference type="NCBI Taxonomy" id="6604"/>
    <lineage>
        <taxon>Eukaryota</taxon>
        <taxon>Metazoa</taxon>
        <taxon>Spiralia</taxon>
        <taxon>Lophotrochozoa</taxon>
        <taxon>Mollusca</taxon>
        <taxon>Bivalvia</taxon>
        <taxon>Autobranchia</taxon>
        <taxon>Heteroconchia</taxon>
        <taxon>Euheterodonta</taxon>
        <taxon>Imparidentia</taxon>
        <taxon>Neoheterodontei</taxon>
        <taxon>Myida</taxon>
        <taxon>Myoidea</taxon>
        <taxon>Myidae</taxon>
        <taxon>Mya</taxon>
    </lineage>
</organism>
<dbReference type="InterPro" id="IPR016024">
    <property type="entry name" value="ARM-type_fold"/>
</dbReference>
<accession>A0ABY7FA29</accession>
<dbReference type="Gene3D" id="1.25.10.10">
    <property type="entry name" value="Leucine-rich Repeat Variant"/>
    <property type="match status" value="3"/>
</dbReference>